<evidence type="ECO:0000313" key="11">
    <source>
        <dbReference type="EMBL" id="KAL2502178.1"/>
    </source>
</evidence>
<evidence type="ECO:0000256" key="8">
    <source>
        <dbReference type="SAM" id="MobiDB-lite"/>
    </source>
</evidence>
<keyword evidence="5" id="KW-0238">DNA-binding</keyword>
<feature type="domain" description="Myb-like" evidence="9">
    <location>
        <begin position="9"/>
        <end position="65"/>
    </location>
</feature>
<dbReference type="InterPro" id="IPR017930">
    <property type="entry name" value="Myb_dom"/>
</dbReference>
<gene>
    <name evidence="11" type="ORF">Fot_36026</name>
</gene>
<dbReference type="InterPro" id="IPR001005">
    <property type="entry name" value="SANT/Myb"/>
</dbReference>
<keyword evidence="7" id="KW-0539">Nucleus</keyword>
<evidence type="ECO:0000256" key="4">
    <source>
        <dbReference type="ARBA" id="ARBA00023015"/>
    </source>
</evidence>
<evidence type="ECO:0000256" key="2">
    <source>
        <dbReference type="ARBA" id="ARBA00022729"/>
    </source>
</evidence>
<protein>
    <submittedName>
        <fullName evidence="11">Uncharacterized protein</fullName>
    </submittedName>
</protein>
<dbReference type="Pfam" id="PF24068">
    <property type="entry name" value="TPD1_C"/>
    <property type="match status" value="1"/>
</dbReference>
<dbReference type="PANTHER" id="PTHR48000">
    <property type="entry name" value="OS09G0431300 PROTEIN"/>
    <property type="match status" value="1"/>
</dbReference>
<dbReference type="PANTHER" id="PTHR48000:SF46">
    <property type="entry name" value="TRANSCRIPTION FACTOR MYB36"/>
    <property type="match status" value="1"/>
</dbReference>
<evidence type="ECO:0000259" key="10">
    <source>
        <dbReference type="PROSITE" id="PS51294"/>
    </source>
</evidence>
<evidence type="ECO:0000313" key="12">
    <source>
        <dbReference type="Proteomes" id="UP001604277"/>
    </source>
</evidence>
<keyword evidence="6" id="KW-0804">Transcription</keyword>
<proteinExistence type="predicted"/>
<dbReference type="InterPro" id="IPR009057">
    <property type="entry name" value="Homeodomain-like_sf"/>
</dbReference>
<dbReference type="AlphaFoldDB" id="A0ABD1SR22"/>
<dbReference type="GO" id="GO:0003677">
    <property type="term" value="F:DNA binding"/>
    <property type="evidence" value="ECO:0007669"/>
    <property type="project" value="UniProtKB-KW"/>
</dbReference>
<dbReference type="Proteomes" id="UP001604277">
    <property type="component" value="Unassembled WGS sequence"/>
</dbReference>
<dbReference type="Gene3D" id="1.10.10.60">
    <property type="entry name" value="Homeodomain-like"/>
    <property type="match status" value="1"/>
</dbReference>
<dbReference type="PROSITE" id="PS51294">
    <property type="entry name" value="HTH_MYB"/>
    <property type="match status" value="1"/>
</dbReference>
<accession>A0ABD1SR22</accession>
<keyword evidence="12" id="KW-1185">Reference proteome</keyword>
<dbReference type="GO" id="GO:0005634">
    <property type="term" value="C:nucleus"/>
    <property type="evidence" value="ECO:0007669"/>
    <property type="project" value="UniProtKB-SubCell"/>
</dbReference>
<keyword evidence="4" id="KW-0805">Transcription regulation</keyword>
<reference evidence="12" key="1">
    <citation type="submission" date="2024-07" db="EMBL/GenBank/DDBJ databases">
        <title>Two chromosome-level genome assemblies of Korean endemic species Abeliophyllum distichum and Forsythia ovata (Oleaceae).</title>
        <authorList>
            <person name="Jang H."/>
        </authorList>
    </citation>
    <scope>NUCLEOTIDE SEQUENCE [LARGE SCALE GENOMIC DNA]</scope>
</reference>
<organism evidence="11 12">
    <name type="scientific">Forsythia ovata</name>
    <dbReference type="NCBI Taxonomy" id="205694"/>
    <lineage>
        <taxon>Eukaryota</taxon>
        <taxon>Viridiplantae</taxon>
        <taxon>Streptophyta</taxon>
        <taxon>Embryophyta</taxon>
        <taxon>Tracheophyta</taxon>
        <taxon>Spermatophyta</taxon>
        <taxon>Magnoliopsida</taxon>
        <taxon>eudicotyledons</taxon>
        <taxon>Gunneridae</taxon>
        <taxon>Pentapetalae</taxon>
        <taxon>asterids</taxon>
        <taxon>lamiids</taxon>
        <taxon>Lamiales</taxon>
        <taxon>Oleaceae</taxon>
        <taxon>Forsythieae</taxon>
        <taxon>Forsythia</taxon>
    </lineage>
</organism>
<comment type="caution">
    <text evidence="11">The sequence shown here is derived from an EMBL/GenBank/DDBJ whole genome shotgun (WGS) entry which is preliminary data.</text>
</comment>
<dbReference type="PROSITE" id="PS50090">
    <property type="entry name" value="MYB_LIKE"/>
    <property type="match status" value="1"/>
</dbReference>
<sequence>MGRAPCCDKSNVKKGPWSPEEDAKLKAYIDEYGTGGNWIALPQKIAAQLPGRTDNDIKNYWNTRLKKKLLGRRKSSRMNRLSVPGQDPKDVNLGEENNYLQNLSSSALERLQLHMQLQNPFSFYNNPTFWPKLNPFQEKMVQSHQFLNESNQNNLIQGTPISPQQTAGECSTLRNLKADEHQNFENERNIQGSNFVGQSNYAGIEPVSGFTQAELDDLLNNEASDFLPTQSQNIAEFDCFKEMNGSMDNLEWWSNDFVDANSASSNSWDSATRVNQSEEMYQDYGLGYSWFINPNSCNPSTIRIYQWPSGFAGRNVPKFTVQIINEAWYVGGVFDVQISCPSFASTTLINPTIFRRISIGTCLLKNGRNIIPGEVDALNLFTPALSIPYSSSKIFQNSLESPITRSAQTTTTEPDSFLITASMLSHDPLSKLA</sequence>
<dbReference type="SMART" id="SM00717">
    <property type="entry name" value="SANT"/>
    <property type="match status" value="1"/>
</dbReference>
<evidence type="ECO:0000259" key="9">
    <source>
        <dbReference type="PROSITE" id="PS50090"/>
    </source>
</evidence>
<evidence type="ECO:0000256" key="5">
    <source>
        <dbReference type="ARBA" id="ARBA00023125"/>
    </source>
</evidence>
<comment type="subcellular location">
    <subcellularLocation>
        <location evidence="1">Nucleus</location>
    </subcellularLocation>
</comment>
<evidence type="ECO:0000256" key="6">
    <source>
        <dbReference type="ARBA" id="ARBA00023163"/>
    </source>
</evidence>
<dbReference type="CDD" id="cd00167">
    <property type="entry name" value="SANT"/>
    <property type="match status" value="1"/>
</dbReference>
<keyword evidence="3" id="KW-0677">Repeat</keyword>
<dbReference type="InterPro" id="IPR040361">
    <property type="entry name" value="TPD1"/>
</dbReference>
<feature type="region of interest" description="Disordered" evidence="8">
    <location>
        <begin position="73"/>
        <end position="93"/>
    </location>
</feature>
<evidence type="ECO:0000256" key="1">
    <source>
        <dbReference type="ARBA" id="ARBA00004123"/>
    </source>
</evidence>
<name>A0ABD1SR22_9LAMI</name>
<dbReference type="EMBL" id="JBFOLJ010000010">
    <property type="protein sequence ID" value="KAL2502178.1"/>
    <property type="molecule type" value="Genomic_DNA"/>
</dbReference>
<keyword evidence="2" id="KW-0732">Signal</keyword>
<evidence type="ECO:0000256" key="7">
    <source>
        <dbReference type="ARBA" id="ARBA00023242"/>
    </source>
</evidence>
<evidence type="ECO:0000256" key="3">
    <source>
        <dbReference type="ARBA" id="ARBA00022737"/>
    </source>
</evidence>
<dbReference type="SUPFAM" id="SSF46689">
    <property type="entry name" value="Homeodomain-like"/>
    <property type="match status" value="1"/>
</dbReference>
<dbReference type="Pfam" id="PF00249">
    <property type="entry name" value="Myb_DNA-binding"/>
    <property type="match status" value="1"/>
</dbReference>
<feature type="domain" description="HTH myb-type" evidence="10">
    <location>
        <begin position="9"/>
        <end position="69"/>
    </location>
</feature>